<evidence type="ECO:0000256" key="9">
    <source>
        <dbReference type="SAM" id="Phobius"/>
    </source>
</evidence>
<dbReference type="GO" id="GO:0005774">
    <property type="term" value="C:vacuolar membrane"/>
    <property type="evidence" value="ECO:0007669"/>
    <property type="project" value="TreeGrafter"/>
</dbReference>
<feature type="transmembrane region" description="Helical" evidence="9">
    <location>
        <begin position="153"/>
        <end position="171"/>
    </location>
</feature>
<dbReference type="PANTHER" id="PTHR13131">
    <property type="entry name" value="CYSTINOSIN"/>
    <property type="match status" value="1"/>
</dbReference>
<keyword evidence="3" id="KW-0813">Transport</keyword>
<dbReference type="GO" id="GO:0012505">
    <property type="term" value="C:endomembrane system"/>
    <property type="evidence" value="ECO:0007669"/>
    <property type="project" value="UniProtKB-SubCell"/>
</dbReference>
<feature type="transmembrane region" description="Helical" evidence="9">
    <location>
        <begin position="330"/>
        <end position="349"/>
    </location>
</feature>
<evidence type="ECO:0000256" key="3">
    <source>
        <dbReference type="ARBA" id="ARBA00022448"/>
    </source>
</evidence>
<protein>
    <submittedName>
        <fullName evidence="11">Cystinosin homolog</fullName>
    </submittedName>
</protein>
<feature type="chain" id="PRO_5007050941" evidence="10">
    <location>
        <begin position="20"/>
        <end position="423"/>
    </location>
</feature>
<comment type="similarity">
    <text evidence="2">Belongs to the cystinosin family.</text>
</comment>
<keyword evidence="6 9" id="KW-1133">Transmembrane helix</keyword>
<dbReference type="SMART" id="SM00679">
    <property type="entry name" value="CTNS"/>
    <property type="match status" value="2"/>
</dbReference>
<keyword evidence="5" id="KW-0677">Repeat</keyword>
<evidence type="ECO:0000256" key="10">
    <source>
        <dbReference type="SAM" id="SignalP"/>
    </source>
</evidence>
<dbReference type="Pfam" id="PF04193">
    <property type="entry name" value="PQ-loop"/>
    <property type="match status" value="2"/>
</dbReference>
<gene>
    <name evidence="11" type="primary">CTNS</name>
    <name evidence="11" type="ORF">TR153365</name>
</gene>
<dbReference type="InterPro" id="IPR005282">
    <property type="entry name" value="LC_transporter"/>
</dbReference>
<feature type="transmembrane region" description="Helical" evidence="9">
    <location>
        <begin position="234"/>
        <end position="254"/>
    </location>
</feature>
<dbReference type="Gene3D" id="1.20.1280.290">
    <property type="match status" value="1"/>
</dbReference>
<feature type="transmembrane region" description="Helical" evidence="9">
    <location>
        <begin position="361"/>
        <end position="379"/>
    </location>
</feature>
<comment type="subcellular location">
    <subcellularLocation>
        <location evidence="1">Endomembrane system</location>
        <topology evidence="1">Multi-pass membrane protein</topology>
    </subcellularLocation>
</comment>
<keyword evidence="7 9" id="KW-0472">Membrane</keyword>
<evidence type="ECO:0000256" key="1">
    <source>
        <dbReference type="ARBA" id="ARBA00004127"/>
    </source>
</evidence>
<dbReference type="EMBL" id="GEEE01016265">
    <property type="protein sequence ID" value="JAP46960.1"/>
    <property type="molecule type" value="Transcribed_RNA"/>
</dbReference>
<feature type="signal peptide" evidence="10">
    <location>
        <begin position="1"/>
        <end position="19"/>
    </location>
</feature>
<evidence type="ECO:0000256" key="4">
    <source>
        <dbReference type="ARBA" id="ARBA00022692"/>
    </source>
</evidence>
<evidence type="ECO:0000256" key="8">
    <source>
        <dbReference type="ARBA" id="ARBA00048473"/>
    </source>
</evidence>
<feature type="transmembrane region" description="Helical" evidence="9">
    <location>
        <begin position="261"/>
        <end position="281"/>
    </location>
</feature>
<feature type="transmembrane region" description="Helical" evidence="9">
    <location>
        <begin position="191"/>
        <end position="214"/>
    </location>
</feature>
<dbReference type="NCBIfam" id="TIGR00951">
    <property type="entry name" value="2A43"/>
    <property type="match status" value="1"/>
</dbReference>
<evidence type="ECO:0000256" key="7">
    <source>
        <dbReference type="ARBA" id="ARBA00023136"/>
    </source>
</evidence>
<organism evidence="11">
    <name type="scientific">Schistocephalus solidus</name>
    <name type="common">Tapeworm</name>
    <dbReference type="NCBI Taxonomy" id="70667"/>
    <lineage>
        <taxon>Eukaryota</taxon>
        <taxon>Metazoa</taxon>
        <taxon>Spiralia</taxon>
        <taxon>Lophotrochozoa</taxon>
        <taxon>Platyhelminthes</taxon>
        <taxon>Cestoda</taxon>
        <taxon>Eucestoda</taxon>
        <taxon>Diphyllobothriidea</taxon>
        <taxon>Diphyllobothriidae</taxon>
        <taxon>Schistocephalus</taxon>
    </lineage>
</organism>
<accession>A0A0X3P6C1</accession>
<dbReference type="InterPro" id="IPR006603">
    <property type="entry name" value="PQ-loop_rpt"/>
</dbReference>
<evidence type="ECO:0000256" key="5">
    <source>
        <dbReference type="ARBA" id="ARBA00022737"/>
    </source>
</evidence>
<keyword evidence="4 9" id="KW-0812">Transmembrane</keyword>
<keyword evidence="10" id="KW-0732">Signal</keyword>
<feature type="transmembrane region" description="Helical" evidence="9">
    <location>
        <begin position="287"/>
        <end position="309"/>
    </location>
</feature>
<proteinExistence type="inferred from homology"/>
<sequence length="423" mass="47508">MGFFLPILCLTIHFSITCGDNLKSKAVQGLTSKLDSVDEEFDINFNISSVVLEANETKFIGVYFTIPSVENFTFEFTYRDLNGIYLNDSSKIPIDPPPSFTLSNSSVMPLVAMLVGRRPGRIELGLRTNSTSWPGLELVHLHVSVVCYHELQVFQSVIGWGYFFAWTFSFYPQTYMNWHRKSVVGLSFDFLAFNLLGFICYSAFNIGLYWVPYIQNEYEKLHPVGVLPVELNDIFFSLHAVGIVAVQLLQCALYERGSQRVSIVCWVILSIMLTFIAISSVLAGVAIINWLTCLYFISYVKLAVTLLKFTPQAIFNCRRRSTEGWSIGQIICDFTGGVLSILQMIVIAYNSNDWTSLWGSPTKLGLALFSIGFDFLFFGQHYVCYRTRSVVVVEIGASPPQSTLDTDSVDTTEASHLLEHAVG</sequence>
<comment type="catalytic activity">
    <reaction evidence="8">
        <text>L-cystine(out) + H(+)(out) = L-cystine(in) + H(+)(in)</text>
        <dbReference type="Rhea" id="RHEA:66172"/>
        <dbReference type="ChEBI" id="CHEBI:15378"/>
        <dbReference type="ChEBI" id="CHEBI:35491"/>
    </reaction>
    <physiologicalReaction direction="left-to-right" evidence="8">
        <dbReference type="Rhea" id="RHEA:66173"/>
    </physiologicalReaction>
</comment>
<dbReference type="GO" id="GO:0015184">
    <property type="term" value="F:L-cystine transmembrane transporter activity"/>
    <property type="evidence" value="ECO:0007669"/>
    <property type="project" value="TreeGrafter"/>
</dbReference>
<name>A0A0X3P6C1_SCHSO</name>
<dbReference type="PANTHER" id="PTHR13131:SF5">
    <property type="entry name" value="CYSTINOSIN"/>
    <property type="match status" value="1"/>
</dbReference>
<evidence type="ECO:0000256" key="2">
    <source>
        <dbReference type="ARBA" id="ARBA00006855"/>
    </source>
</evidence>
<evidence type="ECO:0000256" key="6">
    <source>
        <dbReference type="ARBA" id="ARBA00022989"/>
    </source>
</evidence>
<dbReference type="AlphaFoldDB" id="A0A0X3P6C1"/>
<evidence type="ECO:0000313" key="11">
    <source>
        <dbReference type="EMBL" id="JAP46960.1"/>
    </source>
</evidence>
<reference evidence="11" key="1">
    <citation type="submission" date="2016-01" db="EMBL/GenBank/DDBJ databases">
        <title>Reference transcriptome for the parasite Schistocephalus solidus: insights into the molecular evolution of parasitism.</title>
        <authorList>
            <person name="Hebert F.O."/>
            <person name="Grambauer S."/>
            <person name="Barber I."/>
            <person name="Landry C.R."/>
            <person name="Aubin-Horth N."/>
        </authorList>
    </citation>
    <scope>NUCLEOTIDE SEQUENCE</scope>
</reference>